<comment type="subcellular location">
    <subcellularLocation>
        <location evidence="1">Target cell</location>
        <location evidence="1">Target cell cytoplasm</location>
    </subcellularLocation>
</comment>
<accession>A0ABY2BZP7</accession>
<comment type="caution">
    <text evidence="7">The sequence shown here is derived from an EMBL/GenBank/DDBJ whole genome shotgun (WGS) entry which is preliminary data.</text>
</comment>
<name>A0ABY2BZP7_9NEIS</name>
<dbReference type="EMBL" id="SLXE01000013">
    <property type="protein sequence ID" value="TCP06112.1"/>
    <property type="molecule type" value="Genomic_DNA"/>
</dbReference>
<dbReference type="InterPro" id="IPR006914">
    <property type="entry name" value="VENN_dom"/>
</dbReference>
<evidence type="ECO:0000256" key="1">
    <source>
        <dbReference type="ARBA" id="ARBA00004219"/>
    </source>
</evidence>
<evidence type="ECO:0000256" key="3">
    <source>
        <dbReference type="ARBA" id="ARBA00022913"/>
    </source>
</evidence>
<keyword evidence="2" id="KW-0800">Toxin</keyword>
<organism evidence="7 8">
    <name type="scientific">Uruburuella suis</name>
    <dbReference type="NCBI Taxonomy" id="252130"/>
    <lineage>
        <taxon>Bacteria</taxon>
        <taxon>Pseudomonadati</taxon>
        <taxon>Pseudomonadota</taxon>
        <taxon>Betaproteobacteria</taxon>
        <taxon>Neisseriales</taxon>
        <taxon>Neisseriaceae</taxon>
        <taxon>Uruburuella</taxon>
    </lineage>
</organism>
<evidence type="ECO:0000256" key="2">
    <source>
        <dbReference type="ARBA" id="ARBA00022656"/>
    </source>
</evidence>
<protein>
    <submittedName>
        <fullName evidence="7">VENN motif-containing pre-toxin protein</fullName>
    </submittedName>
</protein>
<proteinExistence type="predicted"/>
<gene>
    <name evidence="7" type="ORF">EV680_11334</name>
</gene>
<dbReference type="InterPro" id="IPR006915">
    <property type="entry name" value="DUF637_hemagglutn_put"/>
</dbReference>
<keyword evidence="3" id="KW-1266">Target cell cytoplasm</keyword>
<dbReference type="Pfam" id="PF04830">
    <property type="entry name" value="DUF637"/>
    <property type="match status" value="1"/>
</dbReference>
<sequence>MHLHLPSGTAVTGTSAAMANAAFLSLATQASISLVNNKGNLGKTFKELGRSSTVKNLATAVITAGVADKIGATSALNSTSNTEWVNNLSVNLANAGSSAVIGTAINGGSLQDSLESAILSALVQTAHGAAASKIKDLDNHYIAHKVAHAVAGCAAAAANKGKCQDGAIGAAVGEIVGEKLLGGRDLSKLPAAERAAEEAKIIAYSRLVAGTAAGLTGGDVNVAADAAKVAVENNTLREELILEVHRHDEFMNSLSPSERQQWQKAFQDADLETLDIAAFAATLYPITGGSVRGIKWTADAAKTFQAWNATRLITVNFVKNPKTVWGKSAVDIAKQFERAGYSTTIRSSSKGSGKATILEIKGHPSISQIQLHPGGGRHAGAYYKLSTTNKGIVKVVDKKTYVATPGEKATIIYK</sequence>
<dbReference type="Pfam" id="PF04829">
    <property type="entry name" value="PT-VENN"/>
    <property type="match status" value="1"/>
</dbReference>
<reference evidence="7 8" key="1">
    <citation type="submission" date="2019-03" db="EMBL/GenBank/DDBJ databases">
        <title>Genomic Encyclopedia of Type Strains, Phase IV (KMG-IV): sequencing the most valuable type-strain genomes for metagenomic binning, comparative biology and taxonomic classification.</title>
        <authorList>
            <person name="Goeker M."/>
        </authorList>
    </citation>
    <scope>NUCLEOTIDE SEQUENCE [LARGE SCALE GENOMIC DNA]</scope>
    <source>
        <strain evidence="7 8">DSM 17474</strain>
    </source>
</reference>
<feature type="domain" description="VENN motif-containing" evidence="5">
    <location>
        <begin position="196"/>
        <end position="237"/>
    </location>
</feature>
<keyword evidence="4" id="KW-0843">Virulence</keyword>
<feature type="domain" description="DUF637" evidence="6">
    <location>
        <begin position="18"/>
        <end position="170"/>
    </location>
</feature>
<evidence type="ECO:0000313" key="7">
    <source>
        <dbReference type="EMBL" id="TCP06112.1"/>
    </source>
</evidence>
<evidence type="ECO:0000313" key="8">
    <source>
        <dbReference type="Proteomes" id="UP000294721"/>
    </source>
</evidence>
<dbReference type="Proteomes" id="UP000294721">
    <property type="component" value="Unassembled WGS sequence"/>
</dbReference>
<evidence type="ECO:0000259" key="5">
    <source>
        <dbReference type="Pfam" id="PF04829"/>
    </source>
</evidence>
<keyword evidence="8" id="KW-1185">Reference proteome</keyword>
<evidence type="ECO:0000259" key="6">
    <source>
        <dbReference type="Pfam" id="PF04830"/>
    </source>
</evidence>
<evidence type="ECO:0000256" key="4">
    <source>
        <dbReference type="ARBA" id="ARBA00023026"/>
    </source>
</evidence>